<dbReference type="OrthoDB" id="1376295at2"/>
<dbReference type="EMBL" id="NIPO01000001">
    <property type="protein sequence ID" value="PJR03450.1"/>
    <property type="molecule type" value="Genomic_DNA"/>
</dbReference>
<accession>A0A2M9R3L4</accession>
<proteinExistence type="predicted"/>
<gene>
    <name evidence="1" type="ORF">CDL10_02195</name>
</gene>
<comment type="caution">
    <text evidence="1">The sequence shown here is derived from an EMBL/GenBank/DDBJ whole genome shotgun (WGS) entry which is preliminary data.</text>
</comment>
<protein>
    <submittedName>
        <fullName evidence="1">Uncharacterized protein</fullName>
    </submittedName>
</protein>
<keyword evidence="2" id="KW-1185">Reference proteome</keyword>
<dbReference type="RefSeq" id="WP_100677018.1">
    <property type="nucleotide sequence ID" value="NZ_JAJUJS010000003.1"/>
</dbReference>
<name>A0A2M9R3L4_9FLAO</name>
<reference evidence="1 2" key="1">
    <citation type="submission" date="2017-06" db="EMBL/GenBank/DDBJ databases">
        <title>Description of Avrilella dinanensis gen. nov. sp. nov.</title>
        <authorList>
            <person name="Leyer C."/>
            <person name="Sassi M."/>
            <person name="Minet J."/>
            <person name="Kayal S."/>
            <person name="Cattoir V."/>
        </authorList>
    </citation>
    <scope>NUCLEOTIDE SEQUENCE [LARGE SCALE GENOMIC DNA]</scope>
    <source>
        <strain evidence="1 2">UR159</strain>
    </source>
</reference>
<organism evidence="1 2">
    <name type="scientific">Avrilella dinanensis</name>
    <dbReference type="NCBI Taxonomy" id="2008672"/>
    <lineage>
        <taxon>Bacteria</taxon>
        <taxon>Pseudomonadati</taxon>
        <taxon>Bacteroidota</taxon>
        <taxon>Flavobacteriia</taxon>
        <taxon>Flavobacteriales</taxon>
        <taxon>Flavobacteriaceae</taxon>
        <taxon>Avrilella</taxon>
    </lineage>
</organism>
<sequence length="173" mass="20011">MRKILIFTSLLFVLASCKSKKVAVQSDGKTETVDKTEEKSDREIFYTEQVRNDFRTVSDKTRDEFLNGYRATDKKYSILFFTQGFNSEEITVKNEDGVLFKGLVVTDKNTGLAKNMRILNTKETEIYDKGSRKTIYISPEMAGKHKFIYVMKGNPDKDKPYKITYSDNLRPAR</sequence>
<dbReference type="AlphaFoldDB" id="A0A2M9R3L4"/>
<dbReference type="PROSITE" id="PS51257">
    <property type="entry name" value="PROKAR_LIPOPROTEIN"/>
    <property type="match status" value="1"/>
</dbReference>
<evidence type="ECO:0000313" key="2">
    <source>
        <dbReference type="Proteomes" id="UP000231960"/>
    </source>
</evidence>
<dbReference type="Proteomes" id="UP000231960">
    <property type="component" value="Unassembled WGS sequence"/>
</dbReference>
<evidence type="ECO:0000313" key="1">
    <source>
        <dbReference type="EMBL" id="PJR03450.1"/>
    </source>
</evidence>